<reference evidence="1 2" key="1">
    <citation type="submission" date="2018-02" db="EMBL/GenBank/DDBJ databases">
        <title>Draft genome sequences of Elsinoe sp., causing black scab on jojoba.</title>
        <authorList>
            <person name="Stodart B."/>
            <person name="Jeffress S."/>
            <person name="Ash G."/>
            <person name="Arun Chinnappa K."/>
        </authorList>
    </citation>
    <scope>NUCLEOTIDE SEQUENCE [LARGE SCALE GENOMIC DNA]</scope>
    <source>
        <strain evidence="1 2">Hillstone_2</strain>
    </source>
</reference>
<evidence type="ECO:0000313" key="2">
    <source>
        <dbReference type="Proteomes" id="UP000308133"/>
    </source>
</evidence>
<sequence length="169" mass="18007">MSSPIQIVICGRVPAHVNGITTILNSQGYKGTPASAHSSSPNDRSISVTHTFSDFAPASSTLPTLVANSSTRPRAVVIGRGFSDEDQDALMKRAGTREGDAGPGVAWLVARPELMTEELKKRIGYHWDGKGPPPVEVLAGRIRESLRARGIEKGGEREGGLERDGVFGF</sequence>
<protein>
    <submittedName>
        <fullName evidence="1">Uncharacterized protein</fullName>
    </submittedName>
</protein>
<dbReference type="Proteomes" id="UP000308133">
    <property type="component" value="Unassembled WGS sequence"/>
</dbReference>
<evidence type="ECO:0000313" key="1">
    <source>
        <dbReference type="EMBL" id="TKX27363.1"/>
    </source>
</evidence>
<name>A0A4U7B7B2_9PEZI</name>
<accession>A0A4U7B7B2</accession>
<dbReference type="AlphaFoldDB" id="A0A4U7B7B2"/>
<comment type="caution">
    <text evidence="1">The sequence shown here is derived from an EMBL/GenBank/DDBJ whole genome shotgun (WGS) entry which is preliminary data.</text>
</comment>
<gene>
    <name evidence="1" type="ORF">C1H76_0200</name>
</gene>
<dbReference type="EMBL" id="PTQR01000004">
    <property type="protein sequence ID" value="TKX27363.1"/>
    <property type="molecule type" value="Genomic_DNA"/>
</dbReference>
<organism evidence="1 2">
    <name type="scientific">Elsinoe australis</name>
    <dbReference type="NCBI Taxonomy" id="40998"/>
    <lineage>
        <taxon>Eukaryota</taxon>
        <taxon>Fungi</taxon>
        <taxon>Dikarya</taxon>
        <taxon>Ascomycota</taxon>
        <taxon>Pezizomycotina</taxon>
        <taxon>Dothideomycetes</taxon>
        <taxon>Dothideomycetidae</taxon>
        <taxon>Myriangiales</taxon>
        <taxon>Elsinoaceae</taxon>
        <taxon>Elsinoe</taxon>
    </lineage>
</organism>
<proteinExistence type="predicted"/>